<evidence type="ECO:0000256" key="1">
    <source>
        <dbReference type="ARBA" id="ARBA00004496"/>
    </source>
</evidence>
<evidence type="ECO:0000313" key="7">
    <source>
        <dbReference type="Proteomes" id="UP000285286"/>
    </source>
</evidence>
<name>A0A423DGX8_9PSED</name>
<dbReference type="GO" id="GO:0005737">
    <property type="term" value="C:cytoplasm"/>
    <property type="evidence" value="ECO:0007669"/>
    <property type="project" value="UniProtKB-SubCell"/>
</dbReference>
<feature type="domain" description="UspA" evidence="5">
    <location>
        <begin position="167"/>
        <end position="295"/>
    </location>
</feature>
<accession>A0A423DGX8</accession>
<proteinExistence type="inferred from homology"/>
<gene>
    <name evidence="6" type="ORF">BHU25_17370</name>
</gene>
<dbReference type="SUPFAM" id="SSF52402">
    <property type="entry name" value="Adenine nucleotide alpha hydrolases-like"/>
    <property type="match status" value="2"/>
</dbReference>
<comment type="caution">
    <text evidence="6">The sequence shown here is derived from an EMBL/GenBank/DDBJ whole genome shotgun (WGS) entry which is preliminary data.</text>
</comment>
<dbReference type="RefSeq" id="WP_123566828.1">
    <property type="nucleotide sequence ID" value="NZ_MOAM01000024.1"/>
</dbReference>
<evidence type="ECO:0000256" key="2">
    <source>
        <dbReference type="ARBA" id="ARBA00008791"/>
    </source>
</evidence>
<comment type="function">
    <text evidence="4">Required for resistance to DNA-damaging agents.</text>
</comment>
<evidence type="ECO:0000313" key="6">
    <source>
        <dbReference type="EMBL" id="ROL70824.1"/>
    </source>
</evidence>
<comment type="similarity">
    <text evidence="2">Belongs to the universal stress protein A family.</text>
</comment>
<keyword evidence="7" id="KW-1185">Reference proteome</keyword>
<dbReference type="Gene3D" id="3.40.50.12370">
    <property type="match status" value="1"/>
</dbReference>
<evidence type="ECO:0000256" key="4">
    <source>
        <dbReference type="ARBA" id="ARBA00037131"/>
    </source>
</evidence>
<dbReference type="AlphaFoldDB" id="A0A423DGX8"/>
<dbReference type="InterPro" id="IPR006016">
    <property type="entry name" value="UspA"/>
</dbReference>
<feature type="domain" description="UspA" evidence="5">
    <location>
        <begin position="4"/>
        <end position="141"/>
    </location>
</feature>
<reference evidence="6 7" key="1">
    <citation type="submission" date="2016-10" db="EMBL/GenBank/DDBJ databases">
        <title>Comparative genome analysis of multiple Pseudomonas spp. focuses on biocontrol and plant growth promoting traits.</title>
        <authorList>
            <person name="Tao X.-Y."/>
            <person name="Taylor C.G."/>
        </authorList>
    </citation>
    <scope>NUCLEOTIDE SEQUENCE [LARGE SCALE GENOMIC DNA]</scope>
    <source>
        <strain evidence="6 7">15D11</strain>
    </source>
</reference>
<sequence length="309" mass="33941">MSPYQRLFLMVGSDLRHTPALERAAALAHATGAALHICAFIDEIDTLGLMSGDDHRLDSLMQDNRQWLADEATLLHENGIRVSTEVILARDVLQAALTQVAEIAPDLLIKDVQHEPLLKRLVVAPLDWQLLRECPCPVHLVSDVHCPLPRIVIAAVDPTHPEHPHDDLNENVIDAAADLARQCNAELHLLHVCDSAHTHMADFGAGTVTMPGFASNVRKSIHKAFKQMAARHGVPVERQHFLSAPVTRSIAEFIAHSRADVLVMGNHPRKLLERLTGSTTEHVLEQRLCNVLAIRGAARDSLSLGATSR</sequence>
<evidence type="ECO:0000256" key="3">
    <source>
        <dbReference type="ARBA" id="ARBA00022490"/>
    </source>
</evidence>
<protein>
    <submittedName>
        <fullName evidence="6">Universal stress protein</fullName>
    </submittedName>
</protein>
<dbReference type="STRING" id="1292031.GCA_000425805_02312"/>
<comment type="subcellular location">
    <subcellularLocation>
        <location evidence="1">Cytoplasm</location>
    </subcellularLocation>
</comment>
<dbReference type="PANTHER" id="PTHR47892">
    <property type="entry name" value="UNIVERSAL STRESS PROTEIN E"/>
    <property type="match status" value="1"/>
</dbReference>
<dbReference type="EMBL" id="MOAM01000024">
    <property type="protein sequence ID" value="ROL70824.1"/>
    <property type="molecule type" value="Genomic_DNA"/>
</dbReference>
<keyword evidence="3" id="KW-0963">Cytoplasm</keyword>
<dbReference type="Proteomes" id="UP000285286">
    <property type="component" value="Unassembled WGS sequence"/>
</dbReference>
<organism evidence="6 7">
    <name type="scientific">Pseudomonas vranovensis</name>
    <dbReference type="NCBI Taxonomy" id="321661"/>
    <lineage>
        <taxon>Bacteria</taxon>
        <taxon>Pseudomonadati</taxon>
        <taxon>Pseudomonadota</taxon>
        <taxon>Gammaproteobacteria</taxon>
        <taxon>Pseudomonadales</taxon>
        <taxon>Pseudomonadaceae</taxon>
        <taxon>Pseudomonas</taxon>
    </lineage>
</organism>
<evidence type="ECO:0000259" key="5">
    <source>
        <dbReference type="Pfam" id="PF00582"/>
    </source>
</evidence>
<dbReference type="Pfam" id="PF00582">
    <property type="entry name" value="Usp"/>
    <property type="match status" value="2"/>
</dbReference>
<dbReference type="PANTHER" id="PTHR47892:SF1">
    <property type="entry name" value="UNIVERSAL STRESS PROTEIN E"/>
    <property type="match status" value="1"/>
</dbReference>